<dbReference type="PANTHER" id="PTHR10803">
    <property type="entry name" value="ARSENICAL PUMP-DRIVING ATPASE ARSENITE-TRANSLOCATING ATPASE"/>
    <property type="match status" value="1"/>
</dbReference>
<name>A0ABQ8EQH9_BRANA</name>
<gene>
    <name evidence="2" type="ORF">HID58_003577</name>
</gene>
<dbReference type="EMBL" id="JAGKQM010000001">
    <property type="protein sequence ID" value="KAH0943940.1"/>
    <property type="molecule type" value="Genomic_DNA"/>
</dbReference>
<dbReference type="SUPFAM" id="SSF49764">
    <property type="entry name" value="HSP20-like chaperones"/>
    <property type="match status" value="1"/>
</dbReference>
<dbReference type="PANTHER" id="PTHR10803:SF22">
    <property type="entry name" value="ANION-TRANSPORTING ATPASE-LIKE DOMAIN-CONTAINING PROTEIN"/>
    <property type="match status" value="1"/>
</dbReference>
<dbReference type="InterPro" id="IPR008978">
    <property type="entry name" value="HSP20-like_chaperone"/>
</dbReference>
<dbReference type="InterPro" id="IPR025723">
    <property type="entry name" value="ArsA/GET3_ATPase-like"/>
</dbReference>
<dbReference type="InterPro" id="IPR016300">
    <property type="entry name" value="ATPase_ArsA/GET3"/>
</dbReference>
<reference evidence="2 3" key="1">
    <citation type="submission" date="2021-05" db="EMBL/GenBank/DDBJ databases">
        <title>Genome Assembly of Synthetic Allotetraploid Brassica napus Reveals Homoeologous Exchanges between Subgenomes.</title>
        <authorList>
            <person name="Davis J.T."/>
        </authorList>
    </citation>
    <scope>NUCLEOTIDE SEQUENCE [LARGE SCALE GENOMIC DNA]</scope>
    <source>
        <strain evidence="3">cv. Da-Ae</strain>
        <tissue evidence="2">Seedling</tissue>
    </source>
</reference>
<comment type="caution">
    <text evidence="2">The sequence shown here is derived from an EMBL/GenBank/DDBJ whole genome shotgun (WGS) entry which is preliminary data.</text>
</comment>
<dbReference type="SUPFAM" id="SSF52540">
    <property type="entry name" value="P-loop containing nucleoside triphosphate hydrolases"/>
    <property type="match status" value="1"/>
</dbReference>
<proteinExistence type="predicted"/>
<dbReference type="Gene3D" id="3.40.50.300">
    <property type="entry name" value="P-loop containing nucleotide triphosphate hydrolases"/>
    <property type="match status" value="1"/>
</dbReference>
<dbReference type="Proteomes" id="UP000824890">
    <property type="component" value="Unassembled WGS sequence"/>
</dbReference>
<sequence>MATLSSSLLSSSPLCKSRFSPSRTDFIYFSPRRTLSVASPAILSLSVKHRRYRNSFQVRSVASPAETASEFDEMVSGTKRKYYMLGGKGGVGKTSCAASLAVRFANNGHPTLVVSTDPAHSLSDSFAQDLTGGMLVPVEGPEAPLFALEINPEKAREEFRSASQANGGTGVKDFMDGMGLGMLVEQLGELKLGELLDTPPPGLDEAIAISKVIQFLESPEYNMFTRIVFDTAPTGHTLRLLSLPDFLDASIGKILKLRQKITSATSAIKSVFGKEDNKPDAADKLERLRERMVKVRELFRDTESTEFVIVTIPTVMAVSESSRLSASLKKESVPVKRLVVNQILPPSSSDCKFCSIKRKDQMRALDMIREDSELSGRLHATNNPYQRYGPKGFIETKILPNDDLYVRVDLPGVPDDAIRLRVDAVRQKVVFFSGEEVLGAGDNAHDVREYSGTAGLGCDCCEITGVDAKMKDGVLRMILTRVKVKDHHDNNNNKCTHFLPPNAGKSGRYDVNSLVMVEVEEHPYVVKGRKDTLATNRTSDGCFRFSVDMPGVCSDDVFVIPNQNEIKFYGENKEVYEHDESCRIFLGAISNRQCCSFGIPLLSHDIAWDAEFGVLKVRVSPPPRNRN</sequence>
<dbReference type="CDD" id="cd02035">
    <property type="entry name" value="ArsA"/>
    <property type="match status" value="1"/>
</dbReference>
<organism evidence="2 3">
    <name type="scientific">Brassica napus</name>
    <name type="common">Rape</name>
    <dbReference type="NCBI Taxonomy" id="3708"/>
    <lineage>
        <taxon>Eukaryota</taxon>
        <taxon>Viridiplantae</taxon>
        <taxon>Streptophyta</taxon>
        <taxon>Embryophyta</taxon>
        <taxon>Tracheophyta</taxon>
        <taxon>Spermatophyta</taxon>
        <taxon>Magnoliopsida</taxon>
        <taxon>eudicotyledons</taxon>
        <taxon>Gunneridae</taxon>
        <taxon>Pentapetalae</taxon>
        <taxon>rosids</taxon>
        <taxon>malvids</taxon>
        <taxon>Brassicales</taxon>
        <taxon>Brassicaceae</taxon>
        <taxon>Brassiceae</taxon>
        <taxon>Brassica</taxon>
    </lineage>
</organism>
<dbReference type="InterPro" id="IPR027417">
    <property type="entry name" value="P-loop_NTPase"/>
</dbReference>
<evidence type="ECO:0000313" key="2">
    <source>
        <dbReference type="EMBL" id="KAH0943940.1"/>
    </source>
</evidence>
<dbReference type="CDD" id="cd00298">
    <property type="entry name" value="ACD_sHsps_p23-like"/>
    <property type="match status" value="1"/>
</dbReference>
<accession>A0ABQ8EQH9</accession>
<evidence type="ECO:0000259" key="1">
    <source>
        <dbReference type="Pfam" id="PF02374"/>
    </source>
</evidence>
<feature type="domain" description="ArsA/GET3 Anion-transporting ATPase-like" evidence="1">
    <location>
        <begin position="81"/>
        <end position="371"/>
    </location>
</feature>
<protein>
    <recommendedName>
        <fullName evidence="1">ArsA/GET3 Anion-transporting ATPase-like domain-containing protein</fullName>
    </recommendedName>
</protein>
<dbReference type="Pfam" id="PF02374">
    <property type="entry name" value="ArsA_ATPase"/>
    <property type="match status" value="1"/>
</dbReference>
<dbReference type="NCBIfam" id="TIGR00345">
    <property type="entry name" value="GET3_arsA_TRC40"/>
    <property type="match status" value="1"/>
</dbReference>
<evidence type="ECO:0000313" key="3">
    <source>
        <dbReference type="Proteomes" id="UP000824890"/>
    </source>
</evidence>
<keyword evidence="3" id="KW-1185">Reference proteome</keyword>